<dbReference type="AlphaFoldDB" id="A0A1V6TUT2"/>
<evidence type="ECO:0000313" key="2">
    <source>
        <dbReference type="Proteomes" id="UP000191285"/>
    </source>
</evidence>
<evidence type="ECO:0000313" key="1">
    <source>
        <dbReference type="EMBL" id="OQE29640.1"/>
    </source>
</evidence>
<dbReference type="InterPro" id="IPR029063">
    <property type="entry name" value="SAM-dependent_MTases_sf"/>
</dbReference>
<reference evidence="2" key="1">
    <citation type="journal article" date="2017" name="Nat. Microbiol.">
        <title>Global analysis of biosynthetic gene clusters reveals vast potential of secondary metabolite production in Penicillium species.</title>
        <authorList>
            <person name="Nielsen J.C."/>
            <person name="Grijseels S."/>
            <person name="Prigent S."/>
            <person name="Ji B."/>
            <person name="Dainat J."/>
            <person name="Nielsen K.F."/>
            <person name="Frisvad J.C."/>
            <person name="Workman M."/>
            <person name="Nielsen J."/>
        </authorList>
    </citation>
    <scope>NUCLEOTIDE SEQUENCE [LARGE SCALE GENOMIC DNA]</scope>
    <source>
        <strain evidence="2">IBT 24891</strain>
    </source>
</reference>
<organism evidence="1 2">
    <name type="scientific">Penicillium steckii</name>
    <dbReference type="NCBI Taxonomy" id="303698"/>
    <lineage>
        <taxon>Eukaryota</taxon>
        <taxon>Fungi</taxon>
        <taxon>Dikarya</taxon>
        <taxon>Ascomycota</taxon>
        <taxon>Pezizomycotina</taxon>
        <taxon>Eurotiomycetes</taxon>
        <taxon>Eurotiomycetidae</taxon>
        <taxon>Eurotiales</taxon>
        <taxon>Aspergillaceae</taxon>
        <taxon>Penicillium</taxon>
    </lineage>
</organism>
<dbReference type="EMBL" id="MLKD01000002">
    <property type="protein sequence ID" value="OQE29640.1"/>
    <property type="molecule type" value="Genomic_DNA"/>
</dbReference>
<protein>
    <recommendedName>
        <fullName evidence="3">FAM86 N-terminal domain-containing protein</fullName>
    </recommendedName>
</protein>
<sequence>MSDEINVLTNQYFQQVDLPHLTIPPNNVLIQPAVQEALYENMFKESLTPLPPANYRSRVLKSLISRMEEAITDPDQDEILDTLMETWGTLLITPKPTAIQQAQQLSQIKYTAPTPNTTPARTIITCESRGVILAGGTTGNRTWEAALHLGTYLSTESGESLVRGKRVIELGAGTGFLSLFCAKYLGASVVSTDREQFLIDNMNTCVDLNSEHTHANANPSSSGKIPMYAGIWDWGTKLEGEGIGDEFDVAIGADLIYDADIIPLLISTVRDLFENYKVREFILAATLRNEKTFQTFLDTCGSNNLSVETLAFQSPNSQEQTGFFHSTDIPIHTYRILPG</sequence>
<accession>A0A1V6TUT2</accession>
<dbReference type="OrthoDB" id="194386at2759"/>
<dbReference type="CDD" id="cd02440">
    <property type="entry name" value="AdoMet_MTases"/>
    <property type="match status" value="1"/>
</dbReference>
<keyword evidence="2" id="KW-1185">Reference proteome</keyword>
<dbReference type="PANTHER" id="PTHR14614">
    <property type="entry name" value="HEPATOCELLULAR CARCINOMA-ASSOCIATED ANTIGEN"/>
    <property type="match status" value="1"/>
</dbReference>
<gene>
    <name evidence="1" type="ORF">PENSTE_c002G08236</name>
</gene>
<name>A0A1V6TUT2_9EURO</name>
<dbReference type="Gene3D" id="3.40.50.150">
    <property type="entry name" value="Vaccinia Virus protein VP39"/>
    <property type="match status" value="1"/>
</dbReference>
<dbReference type="Proteomes" id="UP000191285">
    <property type="component" value="Unassembled WGS sequence"/>
</dbReference>
<dbReference type="GO" id="GO:0008757">
    <property type="term" value="F:S-adenosylmethionine-dependent methyltransferase activity"/>
    <property type="evidence" value="ECO:0007669"/>
    <property type="project" value="UniProtKB-ARBA"/>
</dbReference>
<comment type="caution">
    <text evidence="1">The sequence shown here is derived from an EMBL/GenBank/DDBJ whole genome shotgun (WGS) entry which is preliminary data.</text>
</comment>
<dbReference type="SUPFAM" id="SSF53335">
    <property type="entry name" value="S-adenosyl-L-methionine-dependent methyltransferases"/>
    <property type="match status" value="1"/>
</dbReference>
<evidence type="ECO:0008006" key="3">
    <source>
        <dbReference type="Google" id="ProtNLM"/>
    </source>
</evidence>
<dbReference type="PANTHER" id="PTHR14614:SF130">
    <property type="entry name" value="PROTEIN-LYSINE N-METHYLTRANSFERASE EEF2KMT"/>
    <property type="match status" value="1"/>
</dbReference>
<dbReference type="Pfam" id="PF10294">
    <property type="entry name" value="Methyltransf_16"/>
    <property type="match status" value="1"/>
</dbReference>
<dbReference type="STRING" id="303698.A0A1V6TUT2"/>
<proteinExistence type="predicted"/>
<dbReference type="GO" id="GO:0005737">
    <property type="term" value="C:cytoplasm"/>
    <property type="evidence" value="ECO:0007669"/>
    <property type="project" value="TreeGrafter"/>
</dbReference>
<dbReference type="InterPro" id="IPR019410">
    <property type="entry name" value="Methyltransf_16"/>
</dbReference>